<keyword evidence="1" id="KW-0472">Membrane</keyword>
<keyword evidence="3" id="KW-1185">Reference proteome</keyword>
<gene>
    <name evidence="2" type="ORF">Pan44_28770</name>
</gene>
<evidence type="ECO:0000313" key="3">
    <source>
        <dbReference type="Proteomes" id="UP000315700"/>
    </source>
</evidence>
<dbReference type="EMBL" id="CP036271">
    <property type="protein sequence ID" value="QDT54839.1"/>
    <property type="molecule type" value="Genomic_DNA"/>
</dbReference>
<organism evidence="2 3">
    <name type="scientific">Caulifigura coniformis</name>
    <dbReference type="NCBI Taxonomy" id="2527983"/>
    <lineage>
        <taxon>Bacteria</taxon>
        <taxon>Pseudomonadati</taxon>
        <taxon>Planctomycetota</taxon>
        <taxon>Planctomycetia</taxon>
        <taxon>Planctomycetales</taxon>
        <taxon>Planctomycetaceae</taxon>
        <taxon>Caulifigura</taxon>
    </lineage>
</organism>
<feature type="transmembrane region" description="Helical" evidence="1">
    <location>
        <begin position="37"/>
        <end position="59"/>
    </location>
</feature>
<proteinExistence type="predicted"/>
<evidence type="ECO:0000256" key="1">
    <source>
        <dbReference type="SAM" id="Phobius"/>
    </source>
</evidence>
<dbReference type="Proteomes" id="UP000315700">
    <property type="component" value="Chromosome"/>
</dbReference>
<keyword evidence="1" id="KW-0812">Transmembrane</keyword>
<dbReference type="InParanoid" id="A0A517SFE0"/>
<sequence>MEPMNRMHEHFEGETAEAPMMSRCTAAAESAIQEHPLAMTLALFGVGLGLGVVVGSALAEPMGVRKQPTAENLGRKILDSIAEYLPASVQKQLHT</sequence>
<evidence type="ECO:0000313" key="2">
    <source>
        <dbReference type="EMBL" id="QDT54839.1"/>
    </source>
</evidence>
<name>A0A517SFE0_9PLAN</name>
<accession>A0A517SFE0</accession>
<dbReference type="AlphaFoldDB" id="A0A517SFE0"/>
<reference evidence="2 3" key="1">
    <citation type="submission" date="2019-02" db="EMBL/GenBank/DDBJ databases">
        <title>Deep-cultivation of Planctomycetes and their phenomic and genomic characterization uncovers novel biology.</title>
        <authorList>
            <person name="Wiegand S."/>
            <person name="Jogler M."/>
            <person name="Boedeker C."/>
            <person name="Pinto D."/>
            <person name="Vollmers J."/>
            <person name="Rivas-Marin E."/>
            <person name="Kohn T."/>
            <person name="Peeters S.H."/>
            <person name="Heuer A."/>
            <person name="Rast P."/>
            <person name="Oberbeckmann S."/>
            <person name="Bunk B."/>
            <person name="Jeske O."/>
            <person name="Meyerdierks A."/>
            <person name="Storesund J.E."/>
            <person name="Kallscheuer N."/>
            <person name="Luecker S."/>
            <person name="Lage O.M."/>
            <person name="Pohl T."/>
            <person name="Merkel B.J."/>
            <person name="Hornburger P."/>
            <person name="Mueller R.-W."/>
            <person name="Bruemmer F."/>
            <person name="Labrenz M."/>
            <person name="Spormann A.M."/>
            <person name="Op den Camp H."/>
            <person name="Overmann J."/>
            <person name="Amann R."/>
            <person name="Jetten M.S.M."/>
            <person name="Mascher T."/>
            <person name="Medema M.H."/>
            <person name="Devos D.P."/>
            <person name="Kaster A.-K."/>
            <person name="Ovreas L."/>
            <person name="Rohde M."/>
            <person name="Galperin M.Y."/>
            <person name="Jogler C."/>
        </authorList>
    </citation>
    <scope>NUCLEOTIDE SEQUENCE [LARGE SCALE GENOMIC DNA]</scope>
    <source>
        <strain evidence="2 3">Pan44</strain>
    </source>
</reference>
<dbReference type="RefSeq" id="WP_145030661.1">
    <property type="nucleotide sequence ID" value="NZ_CP036271.1"/>
</dbReference>
<protein>
    <submittedName>
        <fullName evidence="2">Uncharacterized protein</fullName>
    </submittedName>
</protein>
<keyword evidence="1" id="KW-1133">Transmembrane helix</keyword>
<dbReference type="KEGG" id="ccos:Pan44_28770"/>